<dbReference type="EMBL" id="BGZK01000191">
    <property type="protein sequence ID" value="GBP27234.1"/>
    <property type="molecule type" value="Genomic_DNA"/>
</dbReference>
<keyword evidence="1" id="KW-0472">Membrane</keyword>
<dbReference type="PANTHER" id="PTHR10165:SF197">
    <property type="entry name" value="FI04477P-RELATED"/>
    <property type="match status" value="1"/>
</dbReference>
<reference evidence="2 3" key="1">
    <citation type="journal article" date="2019" name="Commun. Biol.">
        <title>The bagworm genome reveals a unique fibroin gene that provides high tensile strength.</title>
        <authorList>
            <person name="Kono N."/>
            <person name="Nakamura H."/>
            <person name="Ohtoshi R."/>
            <person name="Tomita M."/>
            <person name="Numata K."/>
            <person name="Arakawa K."/>
        </authorList>
    </citation>
    <scope>NUCLEOTIDE SEQUENCE [LARGE SCALE GENOMIC DNA]</scope>
</reference>
<dbReference type="PANTHER" id="PTHR10165">
    <property type="entry name" value="LIPID PHOSPHATE PHOSPHATASE"/>
    <property type="match status" value="1"/>
</dbReference>
<evidence type="ECO:0000313" key="3">
    <source>
        <dbReference type="Proteomes" id="UP000299102"/>
    </source>
</evidence>
<dbReference type="OrthoDB" id="8907274at2759"/>
<comment type="caution">
    <text evidence="2">The sequence shown here is derived from an EMBL/GenBank/DDBJ whole genome shotgun (WGS) entry which is preliminary data.</text>
</comment>
<protein>
    <submittedName>
        <fullName evidence="2">Phosphatidate phosphatase</fullName>
    </submittedName>
</protein>
<evidence type="ECO:0000313" key="2">
    <source>
        <dbReference type="EMBL" id="GBP27234.1"/>
    </source>
</evidence>
<dbReference type="InterPro" id="IPR043216">
    <property type="entry name" value="PAP-like"/>
</dbReference>
<dbReference type="STRING" id="151549.A0A4C1UMY0"/>
<organism evidence="2 3">
    <name type="scientific">Eumeta variegata</name>
    <name type="common">Bagworm moth</name>
    <name type="synonym">Eumeta japonica</name>
    <dbReference type="NCBI Taxonomy" id="151549"/>
    <lineage>
        <taxon>Eukaryota</taxon>
        <taxon>Metazoa</taxon>
        <taxon>Ecdysozoa</taxon>
        <taxon>Arthropoda</taxon>
        <taxon>Hexapoda</taxon>
        <taxon>Insecta</taxon>
        <taxon>Pterygota</taxon>
        <taxon>Neoptera</taxon>
        <taxon>Endopterygota</taxon>
        <taxon>Lepidoptera</taxon>
        <taxon>Glossata</taxon>
        <taxon>Ditrysia</taxon>
        <taxon>Tineoidea</taxon>
        <taxon>Psychidae</taxon>
        <taxon>Oiketicinae</taxon>
        <taxon>Eumeta</taxon>
    </lineage>
</organism>
<gene>
    <name evidence="2" type="primary">wun</name>
    <name evidence="2" type="ORF">EVAR_77248_1</name>
</gene>
<dbReference type="GO" id="GO:0007165">
    <property type="term" value="P:signal transduction"/>
    <property type="evidence" value="ECO:0007669"/>
    <property type="project" value="TreeGrafter"/>
</dbReference>
<dbReference type="GO" id="GO:0046839">
    <property type="term" value="P:phospholipid dephosphorylation"/>
    <property type="evidence" value="ECO:0007669"/>
    <property type="project" value="TreeGrafter"/>
</dbReference>
<dbReference type="GO" id="GO:0008195">
    <property type="term" value="F:phosphatidate phosphatase activity"/>
    <property type="evidence" value="ECO:0007669"/>
    <property type="project" value="TreeGrafter"/>
</dbReference>
<keyword evidence="1" id="KW-0812">Transmembrane</keyword>
<keyword evidence="1" id="KW-1133">Transmembrane helix</keyword>
<dbReference type="Proteomes" id="UP000299102">
    <property type="component" value="Unassembled WGS sequence"/>
</dbReference>
<name>A0A4C1UMY0_EUMVA</name>
<accession>A0A4C1UMY0</accession>
<dbReference type="GO" id="GO:0006644">
    <property type="term" value="P:phospholipid metabolic process"/>
    <property type="evidence" value="ECO:0007669"/>
    <property type="project" value="InterPro"/>
</dbReference>
<feature type="transmembrane region" description="Helical" evidence="1">
    <location>
        <begin position="54"/>
        <end position="76"/>
    </location>
</feature>
<keyword evidence="3" id="KW-1185">Reference proteome</keyword>
<evidence type="ECO:0000256" key="1">
    <source>
        <dbReference type="SAM" id="Phobius"/>
    </source>
</evidence>
<sequence>MLKVFKWNSSLNYNHTLVSATVGFVLLAFGWWVTPHRRGYFPDDHSLMLPFKRQSISEVTLACVGFALNIITIIAVEAIRSRRGDSGVPVRVWGRKIPGWVFVAYRVIGIFTFGAAAQQITTTLAKYAVGRLRPHFFDWQIKEWKREELTFLCDVFTLDGHRSFEHDCGLTIITTYDERFAVAFAFDEQKKASAGRKQIGWRVLRRVIATAFDLENTA</sequence>
<proteinExistence type="predicted"/>
<feature type="transmembrane region" description="Helical" evidence="1">
    <location>
        <begin position="97"/>
        <end position="117"/>
    </location>
</feature>
<dbReference type="AlphaFoldDB" id="A0A4C1UMY0"/>
<dbReference type="GO" id="GO:0005886">
    <property type="term" value="C:plasma membrane"/>
    <property type="evidence" value="ECO:0007669"/>
    <property type="project" value="TreeGrafter"/>
</dbReference>
<feature type="transmembrane region" description="Helical" evidence="1">
    <location>
        <begin position="12"/>
        <end position="34"/>
    </location>
</feature>